<dbReference type="EMBL" id="JBFOLJ010000005">
    <property type="protein sequence ID" value="KAL2536192.1"/>
    <property type="molecule type" value="Genomic_DNA"/>
</dbReference>
<organism evidence="3 4">
    <name type="scientific">Forsythia ovata</name>
    <dbReference type="NCBI Taxonomy" id="205694"/>
    <lineage>
        <taxon>Eukaryota</taxon>
        <taxon>Viridiplantae</taxon>
        <taxon>Streptophyta</taxon>
        <taxon>Embryophyta</taxon>
        <taxon>Tracheophyta</taxon>
        <taxon>Spermatophyta</taxon>
        <taxon>Magnoliopsida</taxon>
        <taxon>eudicotyledons</taxon>
        <taxon>Gunneridae</taxon>
        <taxon>Pentapetalae</taxon>
        <taxon>asterids</taxon>
        <taxon>lamiids</taxon>
        <taxon>Lamiales</taxon>
        <taxon>Oleaceae</taxon>
        <taxon>Forsythieae</taxon>
        <taxon>Forsythia</taxon>
    </lineage>
</organism>
<comment type="caution">
    <text evidence="3">The sequence shown here is derived from an EMBL/GenBank/DDBJ whole genome shotgun (WGS) entry which is preliminary data.</text>
</comment>
<dbReference type="AlphaFoldDB" id="A0ABD1VFR7"/>
<evidence type="ECO:0000256" key="1">
    <source>
        <dbReference type="SAM" id="MobiDB-lite"/>
    </source>
</evidence>
<proteinExistence type="predicted"/>
<keyword evidence="4" id="KW-1185">Reference proteome</keyword>
<protein>
    <submittedName>
        <fullName evidence="3">Protein kinase domain-containing protein</fullName>
    </submittedName>
</protein>
<dbReference type="Proteomes" id="UP001604277">
    <property type="component" value="Unassembled WGS sequence"/>
</dbReference>
<feature type="transmembrane region" description="Helical" evidence="2">
    <location>
        <begin position="6"/>
        <end position="30"/>
    </location>
</feature>
<evidence type="ECO:0000313" key="4">
    <source>
        <dbReference type="Proteomes" id="UP001604277"/>
    </source>
</evidence>
<keyword evidence="2" id="KW-1133">Transmembrane helix</keyword>
<accession>A0ABD1VFR7</accession>
<keyword evidence="3" id="KW-0808">Transferase</keyword>
<dbReference type="GO" id="GO:0016301">
    <property type="term" value="F:kinase activity"/>
    <property type="evidence" value="ECO:0007669"/>
    <property type="project" value="UniProtKB-KW"/>
</dbReference>
<keyword evidence="2" id="KW-0472">Membrane</keyword>
<keyword evidence="3" id="KW-0418">Kinase</keyword>
<reference evidence="4" key="1">
    <citation type="submission" date="2024-07" db="EMBL/GenBank/DDBJ databases">
        <title>Two chromosome-level genome assemblies of Korean endemic species Abeliophyllum distichum and Forsythia ovata (Oleaceae).</title>
        <authorList>
            <person name="Jang H."/>
        </authorList>
    </citation>
    <scope>NUCLEOTIDE SEQUENCE [LARGE SCALE GENOMIC DNA]</scope>
</reference>
<gene>
    <name evidence="3" type="ORF">Fot_17583</name>
</gene>
<evidence type="ECO:0000256" key="2">
    <source>
        <dbReference type="SAM" id="Phobius"/>
    </source>
</evidence>
<keyword evidence="2" id="KW-0812">Transmembrane</keyword>
<feature type="region of interest" description="Disordered" evidence="1">
    <location>
        <begin position="239"/>
        <end position="269"/>
    </location>
</feature>
<name>A0ABD1VFR7_9LAMI</name>
<sequence>MAVSMVAMVVVAVVAVVVAMVALVAKSMMLMGRVSVIDERRVIMMMVGEMMSSLIVGTWSSPSLKTITKVEALKITSLAFPIEIELYMSAVTGKTHKCHRSKVTMLGRVSVMDRRSVSTMTMCRRISMMMRRVSVMDKRSTSMRTMIRSIGMLVMRRVSMMDTRCVSMRTVIRSIGMMVMMRVSLMDKRSMSMRTMLRNIDMMVMRSLQPRGLAETLCSSPLYMAPEIIQLQKYDAKDAQMTKEQGDHVGEGKHNGQKERKHDDHPQEH</sequence>
<evidence type="ECO:0000313" key="3">
    <source>
        <dbReference type="EMBL" id="KAL2536192.1"/>
    </source>
</evidence>